<feature type="signal peptide" evidence="1">
    <location>
        <begin position="1"/>
        <end position="19"/>
    </location>
</feature>
<sequence length="136" mass="15029">MFILPALLYLNVLPLFGQCLYHLIVPNKSRPPHAVGAALSQLVLSSTGLTPFLGRPGQCGYFCITPGGRAFVPLPDMRALSPHARRISIRIRFKLETSGPIPETLPIGHCDQKGFKSSKHSWVSINFDNCYHLNMS</sequence>
<dbReference type="EMBL" id="BGPR01049881">
    <property type="protein sequence ID" value="GBO26882.1"/>
    <property type="molecule type" value="Genomic_DNA"/>
</dbReference>
<keyword evidence="1" id="KW-0732">Signal</keyword>
<dbReference type="AlphaFoldDB" id="A0A4Y2VQG3"/>
<feature type="chain" id="PRO_5021453971" description="Secreted protein" evidence="1">
    <location>
        <begin position="20"/>
        <end position="136"/>
    </location>
</feature>
<organism evidence="2 3">
    <name type="scientific">Araneus ventricosus</name>
    <name type="common">Orbweaver spider</name>
    <name type="synonym">Epeira ventricosa</name>
    <dbReference type="NCBI Taxonomy" id="182803"/>
    <lineage>
        <taxon>Eukaryota</taxon>
        <taxon>Metazoa</taxon>
        <taxon>Ecdysozoa</taxon>
        <taxon>Arthropoda</taxon>
        <taxon>Chelicerata</taxon>
        <taxon>Arachnida</taxon>
        <taxon>Araneae</taxon>
        <taxon>Araneomorphae</taxon>
        <taxon>Entelegynae</taxon>
        <taxon>Araneoidea</taxon>
        <taxon>Araneidae</taxon>
        <taxon>Araneus</taxon>
    </lineage>
</organism>
<proteinExistence type="predicted"/>
<evidence type="ECO:0000256" key="1">
    <source>
        <dbReference type="SAM" id="SignalP"/>
    </source>
</evidence>
<reference evidence="2 3" key="1">
    <citation type="journal article" date="2019" name="Sci. Rep.">
        <title>Orb-weaving spider Araneus ventricosus genome elucidates the spidroin gene catalogue.</title>
        <authorList>
            <person name="Kono N."/>
            <person name="Nakamura H."/>
            <person name="Ohtoshi R."/>
            <person name="Moran D.A.P."/>
            <person name="Shinohara A."/>
            <person name="Yoshida Y."/>
            <person name="Fujiwara M."/>
            <person name="Mori M."/>
            <person name="Tomita M."/>
            <person name="Arakawa K."/>
        </authorList>
    </citation>
    <scope>NUCLEOTIDE SEQUENCE [LARGE SCALE GENOMIC DNA]</scope>
</reference>
<gene>
    <name evidence="2" type="ORF">AVEN_213045_1</name>
</gene>
<protein>
    <recommendedName>
        <fullName evidence="4">Secreted protein</fullName>
    </recommendedName>
</protein>
<evidence type="ECO:0008006" key="4">
    <source>
        <dbReference type="Google" id="ProtNLM"/>
    </source>
</evidence>
<evidence type="ECO:0000313" key="2">
    <source>
        <dbReference type="EMBL" id="GBO26882.1"/>
    </source>
</evidence>
<comment type="caution">
    <text evidence="2">The sequence shown here is derived from an EMBL/GenBank/DDBJ whole genome shotgun (WGS) entry which is preliminary data.</text>
</comment>
<keyword evidence="3" id="KW-1185">Reference proteome</keyword>
<evidence type="ECO:0000313" key="3">
    <source>
        <dbReference type="Proteomes" id="UP000499080"/>
    </source>
</evidence>
<dbReference type="Proteomes" id="UP000499080">
    <property type="component" value="Unassembled WGS sequence"/>
</dbReference>
<accession>A0A4Y2VQG3</accession>
<name>A0A4Y2VQG3_ARAVE</name>